<organism evidence="1">
    <name type="scientific">uncultured Caudovirales phage</name>
    <dbReference type="NCBI Taxonomy" id="2100421"/>
    <lineage>
        <taxon>Viruses</taxon>
        <taxon>Duplodnaviria</taxon>
        <taxon>Heunggongvirae</taxon>
        <taxon>Uroviricota</taxon>
        <taxon>Caudoviricetes</taxon>
        <taxon>Peduoviridae</taxon>
        <taxon>Maltschvirus</taxon>
        <taxon>Maltschvirus maltsch</taxon>
    </lineage>
</organism>
<accession>A0A6J5N1A5</accession>
<dbReference type="EMBL" id="LR796564">
    <property type="protein sequence ID" value="CAB4152077.1"/>
    <property type="molecule type" value="Genomic_DNA"/>
</dbReference>
<name>A0A6J5N1A5_9CAUD</name>
<gene>
    <name evidence="1" type="ORF">UFOVP597_49</name>
</gene>
<sequence length="803" mass="85251">MAKKITQYPPSGGNPDVGSLIDISELIGSVYTSKSLTLQQLLDYLTANLDIGNVQVFKNTTGGTILKGTPCEIYSAQTLIPLVSTLNDSFENGLSKIYIATENILNNATGSFIESGIFQYDTSAFPVGSKVFIDWSDFSLTLDGTQEDQVFIGIVITQNIAGKIFASPTRNPQLIKGVSGQVPLFMGERKINGNTHFTYIDNAGTEVGFRFSDNSNNLTQVGVTYINIESEGIASNSVLRLANWANNSNKGIVSFRKSRGSKASPSKVLINDVLGTLIFAGQTDKTIDAGLVISSGMTTGEIIIRALNNFVKNYDSFGYETFAQGLTQFEIWLQGSDQTIAGDLTPPNTKVFSVDGDGKVSFKTYTFPINAGTNGQVLSIISAGQLGWTTPSSPAVALSYKHIAIGNASNILSSSQYFSYDNGFLNVGTSGGSAKIQTQLVSDTNYPMLILSRFKISGTYVILDDIIGSLSTNTMVAELDILRVIATESHSPSNAGQDVVLYSIGNGTLVQKEVLRIGQDGRLKVSNAYKLPLTDGTNGQYLTTDGFGNITWSSGSGSTDHKWNLKPAEVFRGVSFNNNSTTLVLSGGIVNSTTASTSAKNVSGSSFINKVIGLGFTASVVSTGRYTGIRGSALLWFMGGGFRYTCSFNISDTAYGSGCRQFYGLGGQTADLGYTDTILVGSLLNVIGVGSDSADANLQIFHNDGSGSCTKIDLGASFPANRTAGTAQTTIYEVQFLNEPAQTNVHYRIANKETGAVVTGILSTDLPLSTQGLNFFASRTMGSPLTGSGQFILTGNFGVYSTN</sequence>
<evidence type="ECO:0000313" key="1">
    <source>
        <dbReference type="EMBL" id="CAB4152077.1"/>
    </source>
</evidence>
<protein>
    <submittedName>
        <fullName evidence="1">Uncharacterized protein</fullName>
    </submittedName>
</protein>
<proteinExistence type="predicted"/>
<reference evidence="1" key="1">
    <citation type="submission" date="2020-04" db="EMBL/GenBank/DDBJ databases">
        <authorList>
            <person name="Chiriac C."/>
            <person name="Salcher M."/>
            <person name="Ghai R."/>
            <person name="Kavagutti S V."/>
        </authorList>
    </citation>
    <scope>NUCLEOTIDE SEQUENCE</scope>
</reference>